<reference evidence="3" key="1">
    <citation type="journal article" date="2019" name="Int. J. Syst. Evol. Microbiol.">
        <title>The Global Catalogue of Microorganisms (GCM) 10K type strain sequencing project: providing services to taxonomists for standard genome sequencing and annotation.</title>
        <authorList>
            <consortium name="The Broad Institute Genomics Platform"/>
            <consortium name="The Broad Institute Genome Sequencing Center for Infectious Disease"/>
            <person name="Wu L."/>
            <person name="Ma J."/>
        </authorList>
    </citation>
    <scope>NUCLEOTIDE SEQUENCE [LARGE SCALE GENOMIC DNA]</scope>
    <source>
        <strain evidence="3">JCM 7356</strain>
    </source>
</reference>
<gene>
    <name evidence="2" type="ORF">GCM10010430_46500</name>
</gene>
<feature type="region of interest" description="Disordered" evidence="1">
    <location>
        <begin position="165"/>
        <end position="327"/>
    </location>
</feature>
<evidence type="ECO:0000256" key="1">
    <source>
        <dbReference type="SAM" id="MobiDB-lite"/>
    </source>
</evidence>
<dbReference type="EMBL" id="BAAATR010000022">
    <property type="protein sequence ID" value="GAA2257383.1"/>
    <property type="molecule type" value="Genomic_DNA"/>
</dbReference>
<dbReference type="InterPro" id="IPR046081">
    <property type="entry name" value="DUF6099"/>
</dbReference>
<accession>A0ABP5RBX0</accession>
<keyword evidence="3" id="KW-1185">Reference proteome</keyword>
<feature type="compositionally biased region" description="Low complexity" evidence="1">
    <location>
        <begin position="296"/>
        <end position="305"/>
    </location>
</feature>
<feature type="compositionally biased region" description="Acidic residues" evidence="1">
    <location>
        <begin position="174"/>
        <end position="193"/>
    </location>
</feature>
<dbReference type="RefSeq" id="WP_344638421.1">
    <property type="nucleotide sequence ID" value="NZ_BAAATR010000022.1"/>
</dbReference>
<comment type="caution">
    <text evidence="2">The sequence shown here is derived from an EMBL/GenBank/DDBJ whole genome shotgun (WGS) entry which is preliminary data.</text>
</comment>
<organism evidence="2 3">
    <name type="scientific">Kitasatospora cystarginea</name>
    <dbReference type="NCBI Taxonomy" id="58350"/>
    <lineage>
        <taxon>Bacteria</taxon>
        <taxon>Bacillati</taxon>
        <taxon>Actinomycetota</taxon>
        <taxon>Actinomycetes</taxon>
        <taxon>Kitasatosporales</taxon>
        <taxon>Streptomycetaceae</taxon>
        <taxon>Kitasatospora</taxon>
    </lineage>
</organism>
<evidence type="ECO:0000313" key="2">
    <source>
        <dbReference type="EMBL" id="GAA2257383.1"/>
    </source>
</evidence>
<dbReference type="Proteomes" id="UP001500305">
    <property type="component" value="Unassembled WGS sequence"/>
</dbReference>
<evidence type="ECO:0000313" key="3">
    <source>
        <dbReference type="Proteomes" id="UP001500305"/>
    </source>
</evidence>
<name>A0ABP5RBX0_9ACTN</name>
<feature type="region of interest" description="Disordered" evidence="1">
    <location>
        <begin position="71"/>
        <end position="97"/>
    </location>
</feature>
<dbReference type="Pfam" id="PF19594">
    <property type="entry name" value="DUF6099"/>
    <property type="match status" value="1"/>
</dbReference>
<sequence length="386" mass="39660">MDALRLIKTARHALAETRSASDALAEAWQAGLLTEAVGGRIAERESGELGALGQLLCDAGAHAVGCLEQPSGGAAAEGGTEGGTEEEWSRGEWGGTGRASRLDELGELEPVLRELGRLLHEVAEALVVLACGADGERLYWRCIDGIDAGAECKDLVAELLRAVRRQSGDSSGEAAEESTDFPDEGDTWHEDEEWEHRRDGRSDEYRGRRQPSRERPGDEQRDAGRRTGADGVPESSSEQDNPEPDGARLHGARPHGAGTGPGADRCSEGSLPTLVIPLAPPGAAPGYRPGADESAEPSAAGSGPAWSGRVPEERRSAPSPASESLTEASSSCICSSRLLGVAAAGGTTAVGGEAMGTPAVAAVCGATGASDLGSDMRGALQLGSAV</sequence>
<feature type="compositionally biased region" description="Basic and acidic residues" evidence="1">
    <location>
        <begin position="194"/>
        <end position="228"/>
    </location>
</feature>
<protein>
    <submittedName>
        <fullName evidence="2">Uncharacterized protein</fullName>
    </submittedName>
</protein>
<proteinExistence type="predicted"/>